<dbReference type="GO" id="GO:0005975">
    <property type="term" value="P:carbohydrate metabolic process"/>
    <property type="evidence" value="ECO:0007669"/>
    <property type="project" value="InterPro"/>
</dbReference>
<dbReference type="SUPFAM" id="SSF89623">
    <property type="entry name" value="Ribose/Galactose isomerase RpiB/AlsB"/>
    <property type="match status" value="1"/>
</dbReference>
<dbReference type="InterPro" id="IPR003500">
    <property type="entry name" value="RpiB_LacA_LacB"/>
</dbReference>
<dbReference type="EMBL" id="SGBB01000003">
    <property type="protein sequence ID" value="RZD19091.1"/>
    <property type="molecule type" value="Genomic_DNA"/>
</dbReference>
<comment type="similarity">
    <text evidence="1">Belongs to the LacAB/RpiB family.</text>
</comment>
<dbReference type="Gene3D" id="3.40.1400.10">
    <property type="entry name" value="Sugar-phosphate isomerase, RpiB/LacA/LacB"/>
    <property type="match status" value="1"/>
</dbReference>
<reference evidence="2 3" key="1">
    <citation type="journal article" date="2019" name="ISME J.">
        <title>Insights into ecological role of a new deltaproteobacterial order Candidatus Acidulodesulfobacterales by metagenomics and metatranscriptomics.</title>
        <authorList>
            <person name="Tan S."/>
            <person name="Liu J."/>
            <person name="Fang Y."/>
            <person name="Hedlund B.P."/>
            <person name="Lian Z.H."/>
            <person name="Huang L.Y."/>
            <person name="Li J.T."/>
            <person name="Huang L.N."/>
            <person name="Li W.J."/>
            <person name="Jiang H.C."/>
            <person name="Dong H.L."/>
            <person name="Shu W.S."/>
        </authorList>
    </citation>
    <scope>NUCLEOTIDE SEQUENCE [LARGE SCALE GENOMIC DNA]</scope>
    <source>
        <strain evidence="2">AP1</strain>
    </source>
</reference>
<dbReference type="InterPro" id="IPR036569">
    <property type="entry name" value="RpiB_LacA_LacB_sf"/>
</dbReference>
<protein>
    <submittedName>
        <fullName evidence="2">Uncharacterized protein</fullName>
    </submittedName>
</protein>
<sequence>MASQMHLKDFVNIEEKDKKKALKVGIFSDKDSFFFKEKIGIFLDTQWTSLYDLGPSRIDQHKDILKMADKMAEAISVGKLEYGIALLNENYEIMNVLFNKYKNVRAIFAVNEDYIVNSRRQFNANVLIIKNNSITVDTNTRGYEKEVKLFLETEFDEEDEENDKLLKMISNIENKN</sequence>
<comment type="caution">
    <text evidence="2">The sequence shown here is derived from an EMBL/GenBank/DDBJ whole genome shotgun (WGS) entry which is preliminary data.</text>
</comment>
<evidence type="ECO:0000313" key="2">
    <source>
        <dbReference type="EMBL" id="RZD19091.1"/>
    </source>
</evidence>
<name>A0A519BP90_9DELT</name>
<dbReference type="Proteomes" id="UP000319296">
    <property type="component" value="Unassembled WGS sequence"/>
</dbReference>
<gene>
    <name evidence="2" type="ORF">EVG15_03015</name>
</gene>
<proteinExistence type="inferred from homology"/>
<organism evidence="2 3">
    <name type="scientific">Candidatus Acididesulfobacter diazotrophicus</name>
    <dbReference type="NCBI Taxonomy" id="2597226"/>
    <lineage>
        <taxon>Bacteria</taxon>
        <taxon>Deltaproteobacteria</taxon>
        <taxon>Candidatus Acidulodesulfobacterales</taxon>
        <taxon>Candidatus Acididesulfobacter</taxon>
    </lineage>
</organism>
<dbReference type="Pfam" id="PF02502">
    <property type="entry name" value="LacAB_rpiB"/>
    <property type="match status" value="1"/>
</dbReference>
<dbReference type="AlphaFoldDB" id="A0A519BP90"/>
<dbReference type="GO" id="GO:0016861">
    <property type="term" value="F:intramolecular oxidoreductase activity, interconverting aldoses and ketoses"/>
    <property type="evidence" value="ECO:0007669"/>
    <property type="project" value="UniProtKB-ARBA"/>
</dbReference>
<evidence type="ECO:0000313" key="3">
    <source>
        <dbReference type="Proteomes" id="UP000319296"/>
    </source>
</evidence>
<accession>A0A519BP90</accession>
<evidence type="ECO:0000256" key="1">
    <source>
        <dbReference type="ARBA" id="ARBA00008754"/>
    </source>
</evidence>